<dbReference type="AlphaFoldDB" id="A0AAW6T658"/>
<comment type="caution">
    <text evidence="1">The sequence shown here is derived from an EMBL/GenBank/DDBJ whole genome shotgun (WGS) entry which is preliminary data.</text>
</comment>
<gene>
    <name evidence="1" type="ORF">P5X88_25595</name>
</gene>
<evidence type="ECO:0000313" key="2">
    <source>
        <dbReference type="Proteomes" id="UP001159179"/>
    </source>
</evidence>
<dbReference type="RefSeq" id="WP_280618985.1">
    <property type="nucleotide sequence ID" value="NZ_JAROYP010000028.1"/>
</dbReference>
<accession>A0AAW6T658</accession>
<sequence>MVNAERMMDIEDDVIQAWEKKVVPEYDVFYFPTLEEVKEYMPEHSLVIPQEEFRKHNSYQTIDMINSYEMWQISKEANYVCVAPENLFPMIDRRKQQDILKTQQEFGRGLIFDWELIEPVFQSQSRMMQKEIEGIIEPYILQNQQRYLAFQRQMWTRLPDSFRRELLIKLAELYTTNSIPMNIVVQKVVNQFQHIIPYFNRFSKENGPNCFAAVLAAATENQQKCQWLINQWIHPETFQLGLEWRGYKEVTTSMNHLNPKDILIWQDEKGQMIHTTFYLGRDYFFNKALF</sequence>
<proteinExistence type="predicted"/>
<protein>
    <submittedName>
        <fullName evidence="1">Uncharacterized protein</fullName>
    </submittedName>
</protein>
<evidence type="ECO:0000313" key="1">
    <source>
        <dbReference type="EMBL" id="MDH5164311.1"/>
    </source>
</evidence>
<organism evidence="1 2">
    <name type="scientific">Heyndrickxia oleronia</name>
    <dbReference type="NCBI Taxonomy" id="38875"/>
    <lineage>
        <taxon>Bacteria</taxon>
        <taxon>Bacillati</taxon>
        <taxon>Bacillota</taxon>
        <taxon>Bacilli</taxon>
        <taxon>Bacillales</taxon>
        <taxon>Bacillaceae</taxon>
        <taxon>Heyndrickxia</taxon>
    </lineage>
</organism>
<dbReference type="Proteomes" id="UP001159179">
    <property type="component" value="Unassembled WGS sequence"/>
</dbReference>
<reference evidence="1" key="1">
    <citation type="submission" date="2023-03" db="EMBL/GenBank/DDBJ databases">
        <title>Bacterial isolates from washroom surfaces on a university campus.</title>
        <authorList>
            <person name="Holman D.B."/>
            <person name="Gzyl K.E."/>
            <person name="Taheri A.E."/>
        </authorList>
    </citation>
    <scope>NUCLEOTIDE SEQUENCE</scope>
    <source>
        <strain evidence="1">RD03</strain>
    </source>
</reference>
<dbReference type="EMBL" id="JAROYP010000028">
    <property type="protein sequence ID" value="MDH5164311.1"/>
    <property type="molecule type" value="Genomic_DNA"/>
</dbReference>
<name>A0AAW6T658_9BACI</name>